<evidence type="ECO:0000256" key="12">
    <source>
        <dbReference type="ARBA" id="ARBA00022827"/>
    </source>
</evidence>
<dbReference type="EMBL" id="SMAB01000006">
    <property type="protein sequence ID" value="TCS83185.1"/>
    <property type="molecule type" value="Genomic_DNA"/>
</dbReference>
<evidence type="ECO:0000256" key="14">
    <source>
        <dbReference type="ARBA" id="ARBA00023136"/>
    </source>
</evidence>
<sequence length="553" mass="61214">MVFFIFNIWGKMGMTRKIETEVVVIGGGVTGAGVLRDLALRGIKAILVEQRDLTYGTSSRYHGLLHSGARYAVGDVKTARESYEENLIVKRTVPGSVEDTGGLFVKVPQDDDEYVYNWIEGCKKAGIPIEEVPVAQALIEEPFLSKDVQAVYRVPDAAVDGFTLVVDVVGDAVSRGSKVLTYHEVVQMIMKENRVIGVVVRNVHTGEWIEIYANMVVNATGPWAAKIASLAGIDIHMINNRGMLVVFHHRFNKKVINRLRKPGDADIFVPAHNVTIFGTTGVNVQEPDDFSLSREEVDKMLRDGKAMIPEVEQMRMIRAFAGVRPLYQDKTVTGSSGRNVSRGMALLDHETRDGLKGIVTITGGKFTTFRYMAEKTVDLVCDKLGISAKCTTHEEIVPHRMAKEFFKEVNMAPAAKQKLIHWAGNRAKKIEEGLQKNDLLNIVVCECEQVTLGEIESVLPDEKFHLGDIRRRTRLGMGTCQGTFCNFRAAALAVERGITTTQEANTALLDAIAERQKGMKVVATGETAKQLELMNTIYYVSLGMGKKGEMKHV</sequence>
<organism evidence="18 19">
    <name type="scientific">Tepidibacillus fermentans</name>
    <dbReference type="NCBI Taxonomy" id="1281767"/>
    <lineage>
        <taxon>Bacteria</taxon>
        <taxon>Bacillati</taxon>
        <taxon>Bacillota</taxon>
        <taxon>Bacilli</taxon>
        <taxon>Bacillales</taxon>
        <taxon>Bacillaceae</taxon>
        <taxon>Tepidibacillus</taxon>
    </lineage>
</organism>
<accession>A0A4R3KI64</accession>
<dbReference type="GO" id="GO:0050660">
    <property type="term" value="F:flavin adenine dinucleotide binding"/>
    <property type="evidence" value="ECO:0007669"/>
    <property type="project" value="InterPro"/>
</dbReference>
<evidence type="ECO:0000256" key="5">
    <source>
        <dbReference type="ARBA" id="ARBA00005157"/>
    </source>
</evidence>
<dbReference type="CDD" id="cd19946">
    <property type="entry name" value="GlpA-like_Fer2_BFD-like"/>
    <property type="match status" value="1"/>
</dbReference>
<keyword evidence="19" id="KW-1185">Reference proteome</keyword>
<comment type="cofactor">
    <cofactor evidence="2">
        <name>FAD</name>
        <dbReference type="ChEBI" id="CHEBI:57692"/>
    </cofactor>
</comment>
<evidence type="ECO:0000256" key="11">
    <source>
        <dbReference type="ARBA" id="ARBA00022630"/>
    </source>
</evidence>
<evidence type="ECO:0000256" key="7">
    <source>
        <dbReference type="ARBA" id="ARBA00011331"/>
    </source>
</evidence>
<keyword evidence="12" id="KW-0274">FAD</keyword>
<keyword evidence="14" id="KW-0472">Membrane</keyword>
<evidence type="ECO:0000313" key="18">
    <source>
        <dbReference type="EMBL" id="TCS83185.1"/>
    </source>
</evidence>
<feature type="domain" description="FAD dependent oxidoreductase" evidence="16">
    <location>
        <begin position="22"/>
        <end position="335"/>
    </location>
</feature>
<comment type="caution">
    <text evidence="18">The sequence shown here is derived from an EMBL/GenBank/DDBJ whole genome shotgun (WGS) entry which is preliminary data.</text>
</comment>
<evidence type="ECO:0000256" key="3">
    <source>
        <dbReference type="ARBA" id="ARBA00004202"/>
    </source>
</evidence>
<feature type="domain" description="BFD-like [2Fe-2S]-binding" evidence="17">
    <location>
        <begin position="443"/>
        <end position="489"/>
    </location>
</feature>
<dbReference type="NCBIfam" id="TIGR03377">
    <property type="entry name" value="glycerol3P_GlpA"/>
    <property type="match status" value="1"/>
</dbReference>
<dbReference type="Gene3D" id="1.10.10.1100">
    <property type="entry name" value="BFD-like [2Fe-2S]-binding domain"/>
    <property type="match status" value="1"/>
</dbReference>
<evidence type="ECO:0000256" key="15">
    <source>
        <dbReference type="ARBA" id="ARBA00049055"/>
    </source>
</evidence>
<comment type="similarity">
    <text evidence="6">Belongs to the FAD-dependent glycerol-3-phosphate dehydrogenase family.</text>
</comment>
<evidence type="ECO:0000256" key="9">
    <source>
        <dbReference type="ARBA" id="ARBA00017956"/>
    </source>
</evidence>
<name>A0A4R3KI64_9BACI</name>
<dbReference type="GO" id="GO:0006072">
    <property type="term" value="P:glycerol-3-phosphate metabolic process"/>
    <property type="evidence" value="ECO:0007669"/>
    <property type="project" value="InterPro"/>
</dbReference>
<evidence type="ECO:0000256" key="6">
    <source>
        <dbReference type="ARBA" id="ARBA00007330"/>
    </source>
</evidence>
<gene>
    <name evidence="18" type="ORF">EDD72_106113</name>
</gene>
<comment type="cofactor">
    <cofactor evidence="1">
        <name>FMN</name>
        <dbReference type="ChEBI" id="CHEBI:58210"/>
    </cofactor>
</comment>
<keyword evidence="11" id="KW-0285">Flavoprotein</keyword>
<dbReference type="GO" id="GO:0009331">
    <property type="term" value="C:glycerol-3-phosphate dehydrogenase (FAD) complex"/>
    <property type="evidence" value="ECO:0007669"/>
    <property type="project" value="InterPro"/>
</dbReference>
<dbReference type="InterPro" id="IPR006076">
    <property type="entry name" value="FAD-dep_OxRdtase"/>
</dbReference>
<evidence type="ECO:0000256" key="1">
    <source>
        <dbReference type="ARBA" id="ARBA00001917"/>
    </source>
</evidence>
<comment type="pathway">
    <text evidence="5">Polyol metabolism; glycerol degradation via glycerol kinase pathway; glycerone phosphate from sn-glycerol 3-phosphate (anaerobic route): step 1/1.</text>
</comment>
<dbReference type="SUPFAM" id="SSF51905">
    <property type="entry name" value="FAD/NAD(P)-binding domain"/>
    <property type="match status" value="1"/>
</dbReference>
<comment type="subcellular location">
    <subcellularLocation>
        <location evidence="3">Cell membrane</location>
        <topology evidence="3">Peripheral membrane protein</topology>
    </subcellularLocation>
</comment>
<comment type="subunit">
    <text evidence="7">Composed of a catalytic GlpA/B dimer and of membrane bound GlpC.</text>
</comment>
<proteinExistence type="inferred from homology"/>
<dbReference type="GO" id="GO:0010181">
    <property type="term" value="F:FMN binding"/>
    <property type="evidence" value="ECO:0007669"/>
    <property type="project" value="InterPro"/>
</dbReference>
<dbReference type="InterPro" id="IPR041854">
    <property type="entry name" value="BFD-like_2Fe2S-bd_dom_sf"/>
</dbReference>
<dbReference type="PANTHER" id="PTHR11985">
    <property type="entry name" value="GLYCEROL-3-PHOSPHATE DEHYDROGENASE"/>
    <property type="match status" value="1"/>
</dbReference>
<dbReference type="GO" id="GO:0005886">
    <property type="term" value="C:plasma membrane"/>
    <property type="evidence" value="ECO:0007669"/>
    <property type="project" value="UniProtKB-SubCell"/>
</dbReference>
<dbReference type="NCBIfam" id="NF008313">
    <property type="entry name" value="PRK11101.1"/>
    <property type="match status" value="1"/>
</dbReference>
<keyword evidence="10" id="KW-1003">Cell membrane</keyword>
<dbReference type="EC" id="1.1.5.3" evidence="8"/>
<evidence type="ECO:0000256" key="8">
    <source>
        <dbReference type="ARBA" id="ARBA00013029"/>
    </source>
</evidence>
<dbReference type="InterPro" id="IPR000447">
    <property type="entry name" value="G3P_DH_FAD-dep"/>
</dbReference>
<dbReference type="GO" id="GO:0019563">
    <property type="term" value="P:glycerol catabolic process"/>
    <property type="evidence" value="ECO:0007669"/>
    <property type="project" value="UniProtKB-UniPathway"/>
</dbReference>
<dbReference type="PRINTS" id="PR01001">
    <property type="entry name" value="FADG3PDH"/>
</dbReference>
<dbReference type="Gene3D" id="3.30.9.10">
    <property type="entry name" value="D-Amino Acid Oxidase, subunit A, domain 2"/>
    <property type="match status" value="1"/>
</dbReference>
<dbReference type="Proteomes" id="UP000295788">
    <property type="component" value="Unassembled WGS sequence"/>
</dbReference>
<evidence type="ECO:0000256" key="4">
    <source>
        <dbReference type="ARBA" id="ARBA00004977"/>
    </source>
</evidence>
<dbReference type="InterPro" id="IPR036188">
    <property type="entry name" value="FAD/NAD-bd_sf"/>
</dbReference>
<keyword evidence="13" id="KW-0560">Oxidoreductase</keyword>
<dbReference type="InterPro" id="IPR007419">
    <property type="entry name" value="BFD-like_2Fe2S-bd_dom"/>
</dbReference>
<evidence type="ECO:0000313" key="19">
    <source>
        <dbReference type="Proteomes" id="UP000295788"/>
    </source>
</evidence>
<evidence type="ECO:0000259" key="16">
    <source>
        <dbReference type="Pfam" id="PF01266"/>
    </source>
</evidence>
<dbReference type="PANTHER" id="PTHR11985:SF15">
    <property type="entry name" value="GLYCEROL-3-PHOSPHATE DEHYDROGENASE, MITOCHONDRIAL"/>
    <property type="match status" value="1"/>
</dbReference>
<dbReference type="AlphaFoldDB" id="A0A4R3KI64"/>
<evidence type="ECO:0000256" key="13">
    <source>
        <dbReference type="ARBA" id="ARBA00023002"/>
    </source>
</evidence>
<protein>
    <recommendedName>
        <fullName evidence="9">Aerobic glycerol-3-phosphate dehydrogenase</fullName>
        <ecNumber evidence="8">1.1.5.3</ecNumber>
    </recommendedName>
</protein>
<dbReference type="SUPFAM" id="SSF54373">
    <property type="entry name" value="FAD-linked reductases, C-terminal domain"/>
    <property type="match status" value="1"/>
</dbReference>
<dbReference type="Pfam" id="PF01266">
    <property type="entry name" value="DAO"/>
    <property type="match status" value="1"/>
</dbReference>
<dbReference type="GO" id="GO:0004368">
    <property type="term" value="F:glycerol-3-phosphate dehydrogenase (quinone) activity"/>
    <property type="evidence" value="ECO:0007669"/>
    <property type="project" value="UniProtKB-EC"/>
</dbReference>
<comment type="pathway">
    <text evidence="4">Polyol metabolism; glycerol degradation via glycerol kinase pathway; glycerone phosphate from sn-glycerol 3-phosphate (aerobic route): step 1/1.</text>
</comment>
<dbReference type="Pfam" id="PF04324">
    <property type="entry name" value="Fer2_BFD"/>
    <property type="match status" value="1"/>
</dbReference>
<comment type="catalytic activity">
    <reaction evidence="15">
        <text>a quinone + sn-glycerol 3-phosphate = dihydroxyacetone phosphate + a quinol</text>
        <dbReference type="Rhea" id="RHEA:18977"/>
        <dbReference type="ChEBI" id="CHEBI:24646"/>
        <dbReference type="ChEBI" id="CHEBI:57597"/>
        <dbReference type="ChEBI" id="CHEBI:57642"/>
        <dbReference type="ChEBI" id="CHEBI:132124"/>
        <dbReference type="EC" id="1.1.5.3"/>
    </reaction>
</comment>
<evidence type="ECO:0000256" key="2">
    <source>
        <dbReference type="ARBA" id="ARBA00001974"/>
    </source>
</evidence>
<dbReference type="UniPathway" id="UPA00618">
    <property type="reaction ID" value="UER00673"/>
</dbReference>
<evidence type="ECO:0000259" key="17">
    <source>
        <dbReference type="Pfam" id="PF04324"/>
    </source>
</evidence>
<evidence type="ECO:0000256" key="10">
    <source>
        <dbReference type="ARBA" id="ARBA00022475"/>
    </source>
</evidence>
<reference evidence="18 19" key="1">
    <citation type="submission" date="2019-03" db="EMBL/GenBank/DDBJ databases">
        <title>Genomic Encyclopedia of Type Strains, Phase IV (KMG-IV): sequencing the most valuable type-strain genomes for metagenomic binning, comparative biology and taxonomic classification.</title>
        <authorList>
            <person name="Goeker M."/>
        </authorList>
    </citation>
    <scope>NUCLEOTIDE SEQUENCE [LARGE SCALE GENOMIC DNA]</scope>
    <source>
        <strain evidence="18 19">DSM 23802</strain>
    </source>
</reference>
<dbReference type="InterPro" id="IPR017752">
    <property type="entry name" value="G3P_DH_GlpA_su"/>
</dbReference>
<dbReference type="Gene3D" id="3.50.50.60">
    <property type="entry name" value="FAD/NAD(P)-binding domain"/>
    <property type="match status" value="1"/>
</dbReference>